<dbReference type="GO" id="GO:0062129">
    <property type="term" value="C:chitin-based extracellular matrix"/>
    <property type="evidence" value="ECO:0007669"/>
    <property type="project" value="TreeGrafter"/>
</dbReference>
<keyword evidence="2" id="KW-0732">Signal</keyword>
<evidence type="ECO:0000259" key="3">
    <source>
        <dbReference type="SMART" id="SM00690"/>
    </source>
</evidence>
<feature type="region of interest" description="Disordered" evidence="1">
    <location>
        <begin position="185"/>
        <end position="224"/>
    </location>
</feature>
<evidence type="ECO:0000256" key="1">
    <source>
        <dbReference type="SAM" id="MobiDB-lite"/>
    </source>
</evidence>
<dbReference type="PANTHER" id="PTHR31927:SF16">
    <property type="entry name" value="LP07342P"/>
    <property type="match status" value="1"/>
</dbReference>
<dbReference type="PANTHER" id="PTHR31927">
    <property type="entry name" value="FI07246P-RELATED-RELATED"/>
    <property type="match status" value="1"/>
</dbReference>
<feature type="signal peptide" evidence="2">
    <location>
        <begin position="1"/>
        <end position="17"/>
    </location>
</feature>
<dbReference type="InterPro" id="IPR004145">
    <property type="entry name" value="DUF243"/>
</dbReference>
<dbReference type="GO" id="GO:0040003">
    <property type="term" value="P:chitin-based cuticle development"/>
    <property type="evidence" value="ECO:0007669"/>
    <property type="project" value="TreeGrafter"/>
</dbReference>
<dbReference type="AlphaFoldDB" id="A0A8W7PM83"/>
<dbReference type="VEuPathDB" id="VectorBase:ACON2_031297"/>
<name>A0A8W7PM83_ANOCL</name>
<accession>A0A8W7PM83</accession>
<evidence type="ECO:0000313" key="4">
    <source>
        <dbReference type="EnsemblMetazoa" id="ACOM034285-PA.1"/>
    </source>
</evidence>
<organism evidence="4">
    <name type="scientific">Anopheles coluzzii</name>
    <name type="common">African malaria mosquito</name>
    <dbReference type="NCBI Taxonomy" id="1518534"/>
    <lineage>
        <taxon>Eukaryota</taxon>
        <taxon>Metazoa</taxon>
        <taxon>Ecdysozoa</taxon>
        <taxon>Arthropoda</taxon>
        <taxon>Hexapoda</taxon>
        <taxon>Insecta</taxon>
        <taxon>Pterygota</taxon>
        <taxon>Neoptera</taxon>
        <taxon>Endopterygota</taxon>
        <taxon>Diptera</taxon>
        <taxon>Nematocera</taxon>
        <taxon>Culicoidea</taxon>
        <taxon>Culicidae</taxon>
        <taxon>Anophelinae</taxon>
        <taxon>Anopheles</taxon>
    </lineage>
</organism>
<dbReference type="Pfam" id="PF03103">
    <property type="entry name" value="DUF243"/>
    <property type="match status" value="1"/>
</dbReference>
<feature type="compositionally biased region" description="Low complexity" evidence="1">
    <location>
        <begin position="188"/>
        <end position="206"/>
    </location>
</feature>
<dbReference type="GO" id="GO:0008010">
    <property type="term" value="F:structural constituent of chitin-based larval cuticle"/>
    <property type="evidence" value="ECO:0007669"/>
    <property type="project" value="TreeGrafter"/>
</dbReference>
<feature type="domain" description="DUF243" evidence="3">
    <location>
        <begin position="73"/>
        <end position="157"/>
    </location>
</feature>
<feature type="chain" id="PRO_5036472807" description="DUF243 domain-containing protein" evidence="2">
    <location>
        <begin position="18"/>
        <end position="240"/>
    </location>
</feature>
<protein>
    <recommendedName>
        <fullName evidence="3">DUF243 domain-containing protein</fullName>
    </recommendedName>
</protein>
<dbReference type="SMART" id="SM00690">
    <property type="entry name" value="DM5"/>
    <property type="match status" value="1"/>
</dbReference>
<proteinExistence type="predicted"/>
<sequence length="240" mass="24739">MKCFVVLSALALALASARPEGYSYFTPHGSSSGHGGHSATSSASVLFTAAGTGASAAASAVDDCEEPAHEQLSPFQHSQEEIHQKVILPTYTKQKHYKIIFIKAPSPPTVSKVVLPQPPVNEEKTLVYVLHKKPELEQEIVVPAPATAKPSKPEVTASSNSAHKAQSIKVTNIGLSGYSSGGTGYGSSTGLSSSLSSSSSSSSSSGRQRGSKKSCGKCSKTNSAPLAVGGTLDAFVSNVY</sequence>
<feature type="region of interest" description="Disordered" evidence="1">
    <location>
        <begin position="141"/>
        <end position="163"/>
    </location>
</feature>
<evidence type="ECO:0000256" key="2">
    <source>
        <dbReference type="SAM" id="SignalP"/>
    </source>
</evidence>
<dbReference type="Proteomes" id="UP000075882">
    <property type="component" value="Unassembled WGS sequence"/>
</dbReference>
<reference evidence="4" key="1">
    <citation type="submission" date="2022-08" db="UniProtKB">
        <authorList>
            <consortium name="EnsemblMetazoa"/>
        </authorList>
    </citation>
    <scope>IDENTIFICATION</scope>
</reference>
<dbReference type="EnsemblMetazoa" id="ACOM034285-RA">
    <property type="protein sequence ID" value="ACOM034285-PA.1"/>
    <property type="gene ID" value="ACOM034285"/>
</dbReference>